<sequence>MMGLAVAGLSVAALTRDEPPCAYVLAQADTAAVATPAVVVLVSPKESESQPIRIHLDEEGQDILGYSHREPGTDAPADVSKVFVPGLRSLTRAARALLGSSTLDRTCESLGVSTPAVPVHVSRASFTQPGALLETPTIALLLPDRVWSAPGHVLSLPGSTLVIPAQKLRDAESLWPVTEPYLSVDIGGEPRTVRLLPPRPEPAAHSSALPSN</sequence>
<organism evidence="1 2">
    <name type="scientific">Archangium lansingense</name>
    <dbReference type="NCBI Taxonomy" id="2995310"/>
    <lineage>
        <taxon>Bacteria</taxon>
        <taxon>Pseudomonadati</taxon>
        <taxon>Myxococcota</taxon>
        <taxon>Myxococcia</taxon>
        <taxon>Myxococcales</taxon>
        <taxon>Cystobacterineae</taxon>
        <taxon>Archangiaceae</taxon>
        <taxon>Archangium</taxon>
    </lineage>
</organism>
<dbReference type="Proteomes" id="UP001207654">
    <property type="component" value="Unassembled WGS sequence"/>
</dbReference>
<accession>A0ABT3ZVV1</accession>
<reference evidence="1 2" key="1">
    <citation type="submission" date="2022-11" db="EMBL/GenBank/DDBJ databases">
        <title>Minimal conservation of predation-associated metabolite biosynthetic gene clusters underscores biosynthetic potential of Myxococcota including descriptions for ten novel species: Archangium lansinium sp. nov., Myxococcus landrumus sp. nov., Nannocystis bai.</title>
        <authorList>
            <person name="Ahearne A."/>
            <person name="Stevens C."/>
            <person name="Phillips K."/>
        </authorList>
    </citation>
    <scope>NUCLEOTIDE SEQUENCE [LARGE SCALE GENOMIC DNA]</scope>
    <source>
        <strain evidence="1 2">MIWBW</strain>
    </source>
</reference>
<evidence type="ECO:0000313" key="2">
    <source>
        <dbReference type="Proteomes" id="UP001207654"/>
    </source>
</evidence>
<evidence type="ECO:0000313" key="1">
    <source>
        <dbReference type="EMBL" id="MCY1073520.1"/>
    </source>
</evidence>
<protein>
    <recommendedName>
        <fullName evidence="3">Lipoprotein</fullName>
    </recommendedName>
</protein>
<keyword evidence="2" id="KW-1185">Reference proteome</keyword>
<proteinExistence type="predicted"/>
<gene>
    <name evidence="1" type="ORF">OV287_03405</name>
</gene>
<evidence type="ECO:0008006" key="3">
    <source>
        <dbReference type="Google" id="ProtNLM"/>
    </source>
</evidence>
<name>A0ABT3ZVV1_9BACT</name>
<dbReference type="EMBL" id="JAPNKA010000001">
    <property type="protein sequence ID" value="MCY1073520.1"/>
    <property type="molecule type" value="Genomic_DNA"/>
</dbReference>
<dbReference type="RefSeq" id="WP_267532523.1">
    <property type="nucleotide sequence ID" value="NZ_JAPNKA010000001.1"/>
</dbReference>
<comment type="caution">
    <text evidence="1">The sequence shown here is derived from an EMBL/GenBank/DDBJ whole genome shotgun (WGS) entry which is preliminary data.</text>
</comment>